<dbReference type="GO" id="GO:1990429">
    <property type="term" value="C:peroxisomal importomer complex"/>
    <property type="evidence" value="ECO:0007669"/>
    <property type="project" value="TreeGrafter"/>
</dbReference>
<dbReference type="InterPro" id="IPR007223">
    <property type="entry name" value="Peroxin-13_N"/>
</dbReference>
<dbReference type="Pfam" id="PF04088">
    <property type="entry name" value="Peroxin-13_N"/>
    <property type="match status" value="1"/>
</dbReference>
<dbReference type="InterPro" id="IPR036028">
    <property type="entry name" value="SH3-like_dom_sf"/>
</dbReference>
<dbReference type="InterPro" id="IPR001452">
    <property type="entry name" value="SH3_domain"/>
</dbReference>
<accession>A0A8C4QY42</accession>
<evidence type="ECO:0000256" key="6">
    <source>
        <dbReference type="ARBA" id="ARBA00022927"/>
    </source>
</evidence>
<sequence>MAGQIPHKPWEKTLFTRDPSVLRVPDPLYLPGSSGHSASPRPPPVPPRPTRRHYPAVSTYRPPLTSYGHPSGYGLYGSNAYDGYNPYLSNYSGGYGGVSRWNESSRPPSSSLFVRQAEESSRPAFQSLESIVHAFGSVSMMLEATFSAMSNSFRAVLDVADHFSRMRVHFARVFSAFALVRTLRSLYRRLLALLMLSPTEDAWRQSEEAVSAARVVGENGVNDNSVKSWPIMLFFAVILGGPYLIWKLLRNIVQDTDKGSNWASGEDDHVLGRAEFDFLAASDEEISIHAGDLVFLAPKERQPRVRGWLLASVDRHSVGLVPENHVRVLGLRRGRKQCEPQQGLSNCKPPTPTTTILQVHQDGVLEEAFKQCEVGDAVIKQSVNIQNPATGEAPESQSLTPPTQRPEEQITDRVLQSVHNHHLLWRILLHLLAILPELLLIFHLAQGLKIQVVQYLNIVRFEEGRCCCTICKIVKVW</sequence>
<evidence type="ECO:0000256" key="12">
    <source>
        <dbReference type="ARBA" id="ARBA00034535"/>
    </source>
</evidence>
<protein>
    <recommendedName>
        <fullName evidence="12">Peroxisomal membrane protein PEX13</fullName>
    </recommendedName>
    <alternativeName>
        <fullName evidence="11">Peroxin-13</fullName>
    </alternativeName>
</protein>
<dbReference type="Pfam" id="PF07653">
    <property type="entry name" value="SH3_2"/>
    <property type="match status" value="1"/>
</dbReference>
<evidence type="ECO:0000256" key="13">
    <source>
        <dbReference type="ARBA" id="ARBA00056165"/>
    </source>
</evidence>
<evidence type="ECO:0000256" key="11">
    <source>
        <dbReference type="ARBA" id="ARBA00029693"/>
    </source>
</evidence>
<name>A0A8C4QY42_EPTBU</name>
<evidence type="ECO:0000256" key="9">
    <source>
        <dbReference type="ARBA" id="ARBA00023136"/>
    </source>
</evidence>
<dbReference type="CDD" id="cd11864">
    <property type="entry name" value="SH3_PEX13_eumet"/>
    <property type="match status" value="1"/>
</dbReference>
<comment type="subunit">
    <text evidence="14">Interacts (via SH3 domain) with PEX14 (via SH3-binding motif); forming the PEX13-PEX14 docking complex. Interacts with PEX19.</text>
</comment>
<evidence type="ECO:0000256" key="3">
    <source>
        <dbReference type="ARBA" id="ARBA00022443"/>
    </source>
</evidence>
<organism evidence="18 19">
    <name type="scientific">Eptatretus burgeri</name>
    <name type="common">Inshore hagfish</name>
    <dbReference type="NCBI Taxonomy" id="7764"/>
    <lineage>
        <taxon>Eukaryota</taxon>
        <taxon>Metazoa</taxon>
        <taxon>Chordata</taxon>
        <taxon>Craniata</taxon>
        <taxon>Vertebrata</taxon>
        <taxon>Cyclostomata</taxon>
        <taxon>Myxini</taxon>
        <taxon>Myxiniformes</taxon>
        <taxon>Myxinidae</taxon>
        <taxon>Eptatretinae</taxon>
        <taxon>Eptatretus</taxon>
    </lineage>
</organism>
<dbReference type="SMART" id="SM00326">
    <property type="entry name" value="SH3"/>
    <property type="match status" value="1"/>
</dbReference>
<dbReference type="PROSITE" id="PS50002">
    <property type="entry name" value="SH3"/>
    <property type="match status" value="1"/>
</dbReference>
<dbReference type="PANTHER" id="PTHR19332">
    <property type="entry name" value="PEROXISOMAL MEMBRANE PROTEIN PEX13"/>
    <property type="match status" value="1"/>
</dbReference>
<keyword evidence="4" id="KW-0813">Transport</keyword>
<dbReference type="FunFam" id="2.30.30.40:FF:000109">
    <property type="entry name" value="Peroxisomal biogenesis factor 13"/>
    <property type="match status" value="1"/>
</dbReference>
<evidence type="ECO:0000313" key="19">
    <source>
        <dbReference type="Proteomes" id="UP000694388"/>
    </source>
</evidence>
<evidence type="ECO:0000259" key="17">
    <source>
        <dbReference type="PROSITE" id="PS50002"/>
    </source>
</evidence>
<keyword evidence="7" id="KW-1133">Transmembrane helix</keyword>
<evidence type="ECO:0000256" key="15">
    <source>
        <dbReference type="PROSITE-ProRule" id="PRU00192"/>
    </source>
</evidence>
<comment type="subcellular location">
    <subcellularLocation>
        <location evidence="1">Peroxisome membrane</location>
        <topology evidence="1">Multi-pass membrane protein</topology>
    </subcellularLocation>
</comment>
<dbReference type="OMA" id="EGWFPKK"/>
<feature type="compositionally biased region" description="Polar residues" evidence="16">
    <location>
        <begin position="388"/>
        <end position="402"/>
    </location>
</feature>
<reference evidence="18" key="2">
    <citation type="submission" date="2025-09" db="UniProtKB">
        <authorList>
            <consortium name="Ensembl"/>
        </authorList>
    </citation>
    <scope>IDENTIFICATION</scope>
</reference>
<dbReference type="GeneTree" id="ENSGT00390000016883"/>
<keyword evidence="9" id="KW-0472">Membrane</keyword>
<keyword evidence="10" id="KW-0576">Peroxisome</keyword>
<feature type="domain" description="SH3" evidence="17">
    <location>
        <begin position="267"/>
        <end position="331"/>
    </location>
</feature>
<dbReference type="Proteomes" id="UP000694388">
    <property type="component" value="Unplaced"/>
</dbReference>
<evidence type="ECO:0000256" key="5">
    <source>
        <dbReference type="ARBA" id="ARBA00022692"/>
    </source>
</evidence>
<reference evidence="18" key="1">
    <citation type="submission" date="2025-08" db="UniProtKB">
        <authorList>
            <consortium name="Ensembl"/>
        </authorList>
    </citation>
    <scope>IDENTIFICATION</scope>
</reference>
<evidence type="ECO:0000313" key="18">
    <source>
        <dbReference type="Ensembl" id="ENSEBUP00000021958.1"/>
    </source>
</evidence>
<keyword evidence="6" id="KW-0653">Protein transport</keyword>
<dbReference type="SUPFAM" id="SSF50044">
    <property type="entry name" value="SH3-domain"/>
    <property type="match status" value="1"/>
</dbReference>
<comment type="function">
    <text evidence="13">Component of the PEX13-PEX14 docking complex, a translocon channel that specifically mediates the import of peroxisomal cargo proteins bound to PEX5 receptor. The PEX13-PEX14 docking complex forms a large import pore which can be opened to a diameter of about 9 nm. Mechanistically, PEX5 receptor along with cargo proteins associates with the PEX14 subunit of the PEX13-PEX14 docking complex in the cytosol, leading to the insertion of the receptor into the organelle membrane with the concomitant translocation of the cargo into the peroxisome matrix. Involved in the import of PTS1- and PTS2-type containing proteins.</text>
</comment>
<keyword evidence="8" id="KW-0811">Translocation</keyword>
<dbReference type="Gene3D" id="2.30.30.40">
    <property type="entry name" value="SH3 Domains"/>
    <property type="match status" value="1"/>
</dbReference>
<dbReference type="Ensembl" id="ENSEBUT00000022534.1">
    <property type="protein sequence ID" value="ENSEBUP00000021958.1"/>
    <property type="gene ID" value="ENSEBUG00000013554.1"/>
</dbReference>
<evidence type="ECO:0000256" key="10">
    <source>
        <dbReference type="ARBA" id="ARBA00023140"/>
    </source>
</evidence>
<keyword evidence="3 15" id="KW-0728">SH3 domain</keyword>
<evidence type="ECO:0000256" key="2">
    <source>
        <dbReference type="ARBA" id="ARBA00006033"/>
    </source>
</evidence>
<evidence type="ECO:0000256" key="16">
    <source>
        <dbReference type="SAM" id="MobiDB-lite"/>
    </source>
</evidence>
<feature type="region of interest" description="Disordered" evidence="16">
    <location>
        <begin position="25"/>
        <end position="61"/>
    </location>
</feature>
<evidence type="ECO:0000256" key="7">
    <source>
        <dbReference type="ARBA" id="ARBA00022989"/>
    </source>
</evidence>
<dbReference type="GO" id="GO:0016560">
    <property type="term" value="P:protein import into peroxisome matrix, docking"/>
    <property type="evidence" value="ECO:0007669"/>
    <property type="project" value="InterPro"/>
</dbReference>
<evidence type="ECO:0000256" key="8">
    <source>
        <dbReference type="ARBA" id="ARBA00023010"/>
    </source>
</evidence>
<evidence type="ECO:0000256" key="1">
    <source>
        <dbReference type="ARBA" id="ARBA00004585"/>
    </source>
</evidence>
<keyword evidence="5" id="KW-0812">Transmembrane</keyword>
<comment type="similarity">
    <text evidence="2">Belongs to the peroxin-13 family.</text>
</comment>
<dbReference type="InterPro" id="IPR035463">
    <property type="entry name" value="Pex13"/>
</dbReference>
<dbReference type="PANTHER" id="PTHR19332:SF1">
    <property type="entry name" value="PEROXISOMAL MEMBRANE PROTEIN PEX13"/>
    <property type="match status" value="1"/>
</dbReference>
<keyword evidence="19" id="KW-1185">Reference proteome</keyword>
<evidence type="ECO:0000256" key="4">
    <source>
        <dbReference type="ARBA" id="ARBA00022448"/>
    </source>
</evidence>
<evidence type="ECO:0000256" key="14">
    <source>
        <dbReference type="ARBA" id="ARBA00063917"/>
    </source>
</evidence>
<dbReference type="GO" id="GO:0005778">
    <property type="term" value="C:peroxisomal membrane"/>
    <property type="evidence" value="ECO:0007669"/>
    <property type="project" value="UniProtKB-SubCell"/>
</dbReference>
<dbReference type="AlphaFoldDB" id="A0A8C4QY42"/>
<proteinExistence type="inferred from homology"/>
<feature type="region of interest" description="Disordered" evidence="16">
    <location>
        <begin position="388"/>
        <end position="407"/>
    </location>
</feature>